<dbReference type="Proteomes" id="UP000075886">
    <property type="component" value="Unassembled WGS sequence"/>
</dbReference>
<feature type="compositionally biased region" description="Polar residues" evidence="7">
    <location>
        <begin position="306"/>
        <end position="322"/>
    </location>
</feature>
<feature type="compositionally biased region" description="Basic and acidic residues" evidence="7">
    <location>
        <begin position="847"/>
        <end position="867"/>
    </location>
</feature>
<evidence type="ECO:0000256" key="6">
    <source>
        <dbReference type="ARBA" id="ARBA00023242"/>
    </source>
</evidence>
<keyword evidence="10" id="KW-1185">Reference proteome</keyword>
<dbReference type="InterPro" id="IPR036096">
    <property type="entry name" value="Ataxin_AXH_dom_sf"/>
</dbReference>
<evidence type="ECO:0000256" key="3">
    <source>
        <dbReference type="ARBA" id="ARBA00023015"/>
    </source>
</evidence>
<comment type="subcellular location">
    <subcellularLocation>
        <location evidence="1">Nucleus</location>
    </subcellularLocation>
</comment>
<organism evidence="9 10">
    <name type="scientific">Anopheles farauti</name>
    <dbReference type="NCBI Taxonomy" id="69004"/>
    <lineage>
        <taxon>Eukaryota</taxon>
        <taxon>Metazoa</taxon>
        <taxon>Ecdysozoa</taxon>
        <taxon>Arthropoda</taxon>
        <taxon>Hexapoda</taxon>
        <taxon>Insecta</taxon>
        <taxon>Pterygota</taxon>
        <taxon>Neoptera</taxon>
        <taxon>Endopterygota</taxon>
        <taxon>Diptera</taxon>
        <taxon>Nematocera</taxon>
        <taxon>Culicoidea</taxon>
        <taxon>Culicidae</taxon>
        <taxon>Anophelinae</taxon>
        <taxon>Anopheles</taxon>
    </lineage>
</organism>
<feature type="region of interest" description="Disordered" evidence="7">
    <location>
        <begin position="890"/>
        <end position="911"/>
    </location>
</feature>
<dbReference type="SMART" id="SM00536">
    <property type="entry name" value="AXH"/>
    <property type="match status" value="1"/>
</dbReference>
<feature type="region of interest" description="Disordered" evidence="7">
    <location>
        <begin position="456"/>
        <end position="569"/>
    </location>
</feature>
<dbReference type="Pfam" id="PF08517">
    <property type="entry name" value="AXH"/>
    <property type="match status" value="1"/>
</dbReference>
<dbReference type="EnsemblMetazoa" id="AFAF004708-RA">
    <property type="protein sequence ID" value="AFAF004708-PA"/>
    <property type="gene ID" value="AFAF004708"/>
</dbReference>
<feature type="region of interest" description="Disordered" evidence="7">
    <location>
        <begin position="102"/>
        <end position="134"/>
    </location>
</feature>
<dbReference type="PROSITE" id="PS51148">
    <property type="entry name" value="AXH"/>
    <property type="match status" value="1"/>
</dbReference>
<feature type="domain" description="AXH" evidence="8">
    <location>
        <begin position="572"/>
        <end position="707"/>
    </location>
</feature>
<evidence type="ECO:0000256" key="4">
    <source>
        <dbReference type="ARBA" id="ARBA00023125"/>
    </source>
</evidence>
<evidence type="ECO:0000313" key="9">
    <source>
        <dbReference type="EnsemblMetazoa" id="AFAF004708-PA"/>
    </source>
</evidence>
<dbReference type="PANTHER" id="PTHR13392:SF13">
    <property type="entry name" value="AXH DOMAIN-CONTAINING PROTEIN"/>
    <property type="match status" value="1"/>
</dbReference>
<dbReference type="STRING" id="69004.A0A182Q7Q5"/>
<feature type="region of interest" description="Disordered" evidence="7">
    <location>
        <begin position="709"/>
        <end position="757"/>
    </location>
</feature>
<dbReference type="VEuPathDB" id="VectorBase:AFAF004708"/>
<feature type="compositionally biased region" description="Low complexity" evidence="7">
    <location>
        <begin position="541"/>
        <end position="569"/>
    </location>
</feature>
<evidence type="ECO:0000313" key="10">
    <source>
        <dbReference type="Proteomes" id="UP000075886"/>
    </source>
</evidence>
<dbReference type="GO" id="GO:0003723">
    <property type="term" value="F:RNA binding"/>
    <property type="evidence" value="ECO:0007669"/>
    <property type="project" value="InterPro"/>
</dbReference>
<sequence length="911" mass="99510">MPQQQPSPPQQHSGNSIGGGIPDYRFFHSLNPMIPPAMSLMTTQLPLPTMIGQQELPPPPLPMVVPSAMSNEFARPYPKQRYEDNRAYNIPSVSTVERRLRNGDTPASSIPTTTAPVTGPPLAQTSPINLVSSSGRPEEYGIVNASNYTTHPHLNNGPMEMANARISSSAATISSHHHHHQRNPMVGNEFLDAQQHHSNGLGIGVGSSGGGGPRMPYFPMMDMMGAVGGYHASLNFGNDLYVYSRGLRQSYPPNTASFLPPGAPQLSPDTVSSAGRNSTSTATVNNRMGSSRVQFPIWMPPFTPMPGQQQQALTPVSQQASVQQQHHHHHHHGGQRGGALLPPSSSSSSSMQMDARVQSLIGSYYAAKNKPPLPIPDVVVASSSQQQSGNRPPLMPLPNTTAGSSYMNELSPMGGMHSNGLDPYALEMTRFHNRAQRGHHPRVSQQHQVQHEYTASFGNSSNSSGSNNDSSNRMSRQSGNKLSVRKDLQQRSLVGPFPSFDGKPTVARQGGNVFNERNQQVVDSRRHGQANEEGNEELRRSQQQTSQSQAALPATQQIQPQSAESQQQQVFTTQQANVFRPKVFVRGSLIAFPNGVKKRVEDVMLEDFLLTAAYSPDMRLTEAKTRRITPRYSNSSPDATKRVLVCFTYDQRDGALETAIDYPFFVISKGWASFSPERSFNHYGLQCAMMEVGDVFAVLVPRHLSAEESLQQQQRREHVEVQGAITPPASSPPTMLSHAVTSTSTGSTDGEGGFRPTSKKNLEIVNVFSLYVGEEVEVPQQVATTPPPEPTVAVDQGKESLVPYISPTNQVADEPAIHPSEQQNQEKEGTVEITEDVNVSSSAGKRNNREELPQEEQQKQHEAERDTSSCTNKRTLTQKLAHELYGIVSHSDCNPNQFSAGSSETANDKKN</sequence>
<feature type="compositionally biased region" description="Low complexity" evidence="7">
    <location>
        <begin position="456"/>
        <end position="478"/>
    </location>
</feature>
<feature type="region of interest" description="Disordered" evidence="7">
    <location>
        <begin position="1"/>
        <end position="21"/>
    </location>
</feature>
<proteinExistence type="predicted"/>
<reference evidence="9" key="2">
    <citation type="submission" date="2020-05" db="UniProtKB">
        <authorList>
            <consortium name="EnsemblMetazoa"/>
        </authorList>
    </citation>
    <scope>IDENTIFICATION</scope>
    <source>
        <strain evidence="9">FAR1</strain>
    </source>
</reference>
<dbReference type="GO" id="GO:0006355">
    <property type="term" value="P:regulation of DNA-templated transcription"/>
    <property type="evidence" value="ECO:0007669"/>
    <property type="project" value="InterPro"/>
</dbReference>
<keyword evidence="6" id="KW-0539">Nucleus</keyword>
<keyword evidence="4" id="KW-0238">DNA-binding</keyword>
<dbReference type="InterPro" id="IPR003652">
    <property type="entry name" value="Ataxin_AXH_dom"/>
</dbReference>
<keyword evidence="2" id="KW-0678">Repressor</keyword>
<name>A0A182Q7Q5_9DIPT</name>
<evidence type="ECO:0000259" key="8">
    <source>
        <dbReference type="PROSITE" id="PS51148"/>
    </source>
</evidence>
<feature type="region of interest" description="Disordered" evidence="7">
    <location>
        <begin position="254"/>
        <end position="287"/>
    </location>
</feature>
<evidence type="ECO:0000256" key="2">
    <source>
        <dbReference type="ARBA" id="ARBA00022491"/>
    </source>
</evidence>
<feature type="region of interest" description="Disordered" evidence="7">
    <location>
        <begin position="380"/>
        <end position="414"/>
    </location>
</feature>
<keyword evidence="3" id="KW-0805">Transcription regulation</keyword>
<feature type="compositionally biased region" description="Low complexity" evidence="7">
    <location>
        <begin position="105"/>
        <end position="117"/>
    </location>
</feature>
<accession>A0A182Q7Q5</accession>
<feature type="compositionally biased region" description="Polar residues" evidence="7">
    <location>
        <begin position="398"/>
        <end position="408"/>
    </location>
</feature>
<evidence type="ECO:0000256" key="1">
    <source>
        <dbReference type="ARBA" id="ARBA00004123"/>
    </source>
</evidence>
<dbReference type="PANTHER" id="PTHR13392">
    <property type="entry name" value="ATAXIN 1"/>
    <property type="match status" value="1"/>
</dbReference>
<dbReference type="SUPFAM" id="SSF102031">
    <property type="entry name" value="AXH domain"/>
    <property type="match status" value="1"/>
</dbReference>
<dbReference type="GO" id="GO:0005634">
    <property type="term" value="C:nucleus"/>
    <property type="evidence" value="ECO:0007669"/>
    <property type="project" value="UniProtKB-SubCell"/>
</dbReference>
<feature type="region of interest" description="Disordered" evidence="7">
    <location>
        <begin position="301"/>
        <end position="352"/>
    </location>
</feature>
<feature type="region of interest" description="Disordered" evidence="7">
    <location>
        <begin position="814"/>
        <end position="874"/>
    </location>
</feature>
<dbReference type="InterPro" id="IPR043404">
    <property type="entry name" value="ATAXIN1-like"/>
</dbReference>
<feature type="compositionally biased region" description="Polar residues" evidence="7">
    <location>
        <begin position="891"/>
        <end position="905"/>
    </location>
</feature>
<feature type="compositionally biased region" description="Polar residues" evidence="7">
    <location>
        <begin position="267"/>
        <end position="287"/>
    </location>
</feature>
<reference evidence="10" key="1">
    <citation type="submission" date="2014-01" db="EMBL/GenBank/DDBJ databases">
        <title>The Genome Sequence of Anopheles farauti FAR1 (V2).</title>
        <authorList>
            <consortium name="The Broad Institute Genomics Platform"/>
            <person name="Neafsey D.E."/>
            <person name="Besansky N."/>
            <person name="Howell P."/>
            <person name="Walton C."/>
            <person name="Young S.K."/>
            <person name="Zeng Q."/>
            <person name="Gargeya S."/>
            <person name="Fitzgerald M."/>
            <person name="Haas B."/>
            <person name="Abouelleil A."/>
            <person name="Allen A.W."/>
            <person name="Alvarado L."/>
            <person name="Arachchi H.M."/>
            <person name="Berlin A.M."/>
            <person name="Chapman S.B."/>
            <person name="Gainer-Dewar J."/>
            <person name="Goldberg J."/>
            <person name="Griggs A."/>
            <person name="Gujja S."/>
            <person name="Hansen M."/>
            <person name="Howarth C."/>
            <person name="Imamovic A."/>
            <person name="Ireland A."/>
            <person name="Larimer J."/>
            <person name="McCowan C."/>
            <person name="Murphy C."/>
            <person name="Pearson M."/>
            <person name="Poon T.W."/>
            <person name="Priest M."/>
            <person name="Roberts A."/>
            <person name="Saif S."/>
            <person name="Shea T."/>
            <person name="Sisk P."/>
            <person name="Sykes S."/>
            <person name="Wortman J."/>
            <person name="Nusbaum C."/>
            <person name="Birren B."/>
        </authorList>
    </citation>
    <scope>NUCLEOTIDE SEQUENCE [LARGE SCALE GENOMIC DNA]</scope>
    <source>
        <strain evidence="10">FAR1</strain>
    </source>
</reference>
<feature type="compositionally biased region" description="Basic and acidic residues" evidence="7">
    <location>
        <begin position="523"/>
        <end position="540"/>
    </location>
</feature>
<dbReference type="EMBL" id="AXCN02002231">
    <property type="status" value="NOT_ANNOTATED_CDS"/>
    <property type="molecule type" value="Genomic_DNA"/>
</dbReference>
<evidence type="ECO:0000256" key="5">
    <source>
        <dbReference type="ARBA" id="ARBA00023163"/>
    </source>
</evidence>
<protein>
    <recommendedName>
        <fullName evidence="8">AXH domain-containing protein</fullName>
    </recommendedName>
</protein>
<feature type="compositionally biased region" description="Polar residues" evidence="7">
    <location>
        <begin position="123"/>
        <end position="134"/>
    </location>
</feature>
<keyword evidence="5" id="KW-0804">Transcription</keyword>
<dbReference type="GO" id="GO:0003677">
    <property type="term" value="F:DNA binding"/>
    <property type="evidence" value="ECO:0007669"/>
    <property type="project" value="UniProtKB-KW"/>
</dbReference>
<feature type="compositionally biased region" description="Basic residues" evidence="7">
    <location>
        <begin position="325"/>
        <end position="334"/>
    </location>
</feature>
<dbReference type="AlphaFoldDB" id="A0A182Q7Q5"/>
<evidence type="ECO:0000256" key="7">
    <source>
        <dbReference type="SAM" id="MobiDB-lite"/>
    </source>
</evidence>